<keyword evidence="2 3" id="KW-0040">ANK repeat</keyword>
<dbReference type="Proteomes" id="UP000694844">
    <property type="component" value="Chromosome 8"/>
</dbReference>
<dbReference type="InterPro" id="IPR036770">
    <property type="entry name" value="Ankyrin_rpt-contain_sf"/>
</dbReference>
<dbReference type="Pfam" id="PF12796">
    <property type="entry name" value="Ank_2"/>
    <property type="match status" value="1"/>
</dbReference>
<dbReference type="AlphaFoldDB" id="A0A8B8AXB0"/>
<evidence type="ECO:0000256" key="3">
    <source>
        <dbReference type="PROSITE-ProRule" id="PRU00023"/>
    </source>
</evidence>
<gene>
    <name evidence="5" type="primary">LOC111105694</name>
</gene>
<reference evidence="5" key="1">
    <citation type="submission" date="2025-08" db="UniProtKB">
        <authorList>
            <consortium name="RefSeq"/>
        </authorList>
    </citation>
    <scope>IDENTIFICATION</scope>
    <source>
        <tissue evidence="5">Whole sample</tissue>
    </source>
</reference>
<proteinExistence type="predicted"/>
<evidence type="ECO:0000256" key="1">
    <source>
        <dbReference type="ARBA" id="ARBA00022737"/>
    </source>
</evidence>
<dbReference type="Gene3D" id="1.25.40.20">
    <property type="entry name" value="Ankyrin repeat-containing domain"/>
    <property type="match status" value="1"/>
</dbReference>
<feature type="repeat" description="ANK" evidence="3">
    <location>
        <begin position="147"/>
        <end position="179"/>
    </location>
</feature>
<dbReference type="GO" id="GO:0051059">
    <property type="term" value="F:NF-kappaB binding"/>
    <property type="evidence" value="ECO:0007669"/>
    <property type="project" value="TreeGrafter"/>
</dbReference>
<dbReference type="PRINTS" id="PR01415">
    <property type="entry name" value="ANKYRIN"/>
</dbReference>
<dbReference type="PANTHER" id="PTHR46680">
    <property type="entry name" value="NF-KAPPA-B INHIBITOR ALPHA"/>
    <property type="match status" value="1"/>
</dbReference>
<dbReference type="InterPro" id="IPR002110">
    <property type="entry name" value="Ankyrin_rpt"/>
</dbReference>
<evidence type="ECO:0000256" key="2">
    <source>
        <dbReference type="ARBA" id="ARBA00023043"/>
    </source>
</evidence>
<dbReference type="SMART" id="SM00248">
    <property type="entry name" value="ANK"/>
    <property type="match status" value="6"/>
</dbReference>
<keyword evidence="4" id="KW-1185">Reference proteome</keyword>
<dbReference type="PROSITE" id="PS50297">
    <property type="entry name" value="ANK_REP_REGION"/>
    <property type="match status" value="2"/>
</dbReference>
<dbReference type="GeneID" id="111105694"/>
<dbReference type="KEGG" id="cvn:111105694"/>
<evidence type="ECO:0000313" key="4">
    <source>
        <dbReference type="Proteomes" id="UP000694844"/>
    </source>
</evidence>
<name>A0A8B8AXB0_CRAVI</name>
<dbReference type="RefSeq" id="XP_022295761.1">
    <property type="nucleotide sequence ID" value="XM_022440053.1"/>
</dbReference>
<dbReference type="PROSITE" id="PS50088">
    <property type="entry name" value="ANK_REPEAT"/>
    <property type="match status" value="2"/>
</dbReference>
<keyword evidence="1" id="KW-0677">Repeat</keyword>
<dbReference type="OrthoDB" id="10254947at2759"/>
<dbReference type="GO" id="GO:0071356">
    <property type="term" value="P:cellular response to tumor necrosis factor"/>
    <property type="evidence" value="ECO:0007669"/>
    <property type="project" value="TreeGrafter"/>
</dbReference>
<dbReference type="PANTHER" id="PTHR46680:SF3">
    <property type="entry name" value="NF-KAPPA-B INHIBITOR CACTUS"/>
    <property type="match status" value="1"/>
</dbReference>
<dbReference type="InterPro" id="IPR051070">
    <property type="entry name" value="NF-kappa-B_inhibitor"/>
</dbReference>
<sequence length="314" mass="35178">MEGHPLGLSCDIDETCTSLEEDCCPFTKEDESGYFSGIQPSIQSELQDKSFDPSKELGSYLDFSSREPQTTFVPESPGISQPLQKLQLTQRQFSDRRYPEGQEPEIEGLREPERSALHAALWQSQSERAAALIQNCNREALNVPNSRLQTPLHVAALQRLVGIVGLLVQCGADLRQVDQTGDTALHIVCREGYIEILQEVLAIADKTSVLQCLEARDYNGHTCLHLAALFLHLDIIKLLAEVGVNVNAKDGTYNYTILHYAVQKRDLKLLECALSLERISLEETSYSGETALHLAEKLKYSDVIKCLRKRSQYQ</sequence>
<feature type="repeat" description="ANK" evidence="3">
    <location>
        <begin position="219"/>
        <end position="251"/>
    </location>
</feature>
<accession>A0A8B8AXB0</accession>
<dbReference type="SUPFAM" id="SSF48403">
    <property type="entry name" value="Ankyrin repeat"/>
    <property type="match status" value="1"/>
</dbReference>
<dbReference type="GO" id="GO:0005829">
    <property type="term" value="C:cytosol"/>
    <property type="evidence" value="ECO:0007669"/>
    <property type="project" value="TreeGrafter"/>
</dbReference>
<organism evidence="4 5">
    <name type="scientific">Crassostrea virginica</name>
    <name type="common">Eastern oyster</name>
    <dbReference type="NCBI Taxonomy" id="6565"/>
    <lineage>
        <taxon>Eukaryota</taxon>
        <taxon>Metazoa</taxon>
        <taxon>Spiralia</taxon>
        <taxon>Lophotrochozoa</taxon>
        <taxon>Mollusca</taxon>
        <taxon>Bivalvia</taxon>
        <taxon>Autobranchia</taxon>
        <taxon>Pteriomorphia</taxon>
        <taxon>Ostreida</taxon>
        <taxon>Ostreoidea</taxon>
        <taxon>Ostreidae</taxon>
        <taxon>Crassostrea</taxon>
    </lineage>
</organism>
<protein>
    <submittedName>
        <fullName evidence="5">NF-kappa-B inhibitor alpha-like</fullName>
    </submittedName>
</protein>
<evidence type="ECO:0000313" key="5">
    <source>
        <dbReference type="RefSeq" id="XP_022295761.1"/>
    </source>
</evidence>